<gene>
    <name evidence="4" type="ORF">A3F86_03360</name>
</gene>
<sequence length="231" mass="26192">MPNKPQCVVICGGMGRRLAPLTTHKAKSMVEVKGQPIIKYIVDYWREFVGEFVFILGYGKEELLEYLKQLPIKARFIEEAGPPKGIANALLLAKPYVNDNFIVVLGDCLCSGQFVFPQEFIQGVGVWETGVADDIKRSYSVEINGQQIVRVIEKPQELINNYCGLGFYFFKKLFFDYVAKTSPSTKTNRVELTDVIQVMIDHQEKVSPVVLEGKYLNVTYPEDLERAKQVV</sequence>
<evidence type="ECO:0000256" key="1">
    <source>
        <dbReference type="ARBA" id="ARBA00022679"/>
    </source>
</evidence>
<evidence type="ECO:0000259" key="3">
    <source>
        <dbReference type="Pfam" id="PF00483"/>
    </source>
</evidence>
<comment type="caution">
    <text evidence="4">The sequence shown here is derived from an EMBL/GenBank/DDBJ whole genome shotgun (WGS) entry which is preliminary data.</text>
</comment>
<dbReference type="PANTHER" id="PTHR43584">
    <property type="entry name" value="NUCLEOTIDYL TRANSFERASE"/>
    <property type="match status" value="1"/>
</dbReference>
<protein>
    <recommendedName>
        <fullName evidence="3">Nucleotidyl transferase domain-containing protein</fullName>
    </recommendedName>
</protein>
<evidence type="ECO:0000313" key="5">
    <source>
        <dbReference type="Proteomes" id="UP000179095"/>
    </source>
</evidence>
<evidence type="ECO:0000256" key="2">
    <source>
        <dbReference type="ARBA" id="ARBA00022695"/>
    </source>
</evidence>
<keyword evidence="2" id="KW-0548">Nucleotidyltransferase</keyword>
<dbReference type="InterPro" id="IPR005835">
    <property type="entry name" value="NTP_transferase_dom"/>
</dbReference>
<keyword evidence="1" id="KW-0808">Transferase</keyword>
<accession>A0A1F4RPE2</accession>
<dbReference type="InterPro" id="IPR050065">
    <property type="entry name" value="GlmU-like"/>
</dbReference>
<reference evidence="4 5" key="1">
    <citation type="journal article" date="2016" name="Nat. Commun.">
        <title>Thousands of microbial genomes shed light on interconnected biogeochemical processes in an aquifer system.</title>
        <authorList>
            <person name="Anantharaman K."/>
            <person name="Brown C.T."/>
            <person name="Hug L.A."/>
            <person name="Sharon I."/>
            <person name="Castelle C.J."/>
            <person name="Probst A.J."/>
            <person name="Thomas B.C."/>
            <person name="Singh A."/>
            <person name="Wilkins M.J."/>
            <person name="Karaoz U."/>
            <person name="Brodie E.L."/>
            <person name="Williams K.H."/>
            <person name="Hubbard S.S."/>
            <person name="Banfield J.F."/>
        </authorList>
    </citation>
    <scope>NUCLEOTIDE SEQUENCE [LARGE SCALE GENOMIC DNA]</scope>
</reference>
<dbReference type="SUPFAM" id="SSF53448">
    <property type="entry name" value="Nucleotide-diphospho-sugar transferases"/>
    <property type="match status" value="1"/>
</dbReference>
<dbReference type="Gene3D" id="3.90.550.10">
    <property type="entry name" value="Spore Coat Polysaccharide Biosynthesis Protein SpsA, Chain A"/>
    <property type="match status" value="1"/>
</dbReference>
<dbReference type="EMBL" id="METQ01000004">
    <property type="protein sequence ID" value="OGC10085.1"/>
    <property type="molecule type" value="Genomic_DNA"/>
</dbReference>
<feature type="domain" description="Nucleotidyl transferase" evidence="3">
    <location>
        <begin position="8"/>
        <end position="214"/>
    </location>
</feature>
<dbReference type="AlphaFoldDB" id="A0A1F4RPE2"/>
<dbReference type="Pfam" id="PF00483">
    <property type="entry name" value="NTP_transferase"/>
    <property type="match status" value="1"/>
</dbReference>
<dbReference type="STRING" id="1802568.A3F86_03360"/>
<organism evidence="4 5">
    <name type="scientific">candidate division WOR-1 bacterium RIFCSPLOWO2_12_FULL_45_9</name>
    <dbReference type="NCBI Taxonomy" id="1802568"/>
    <lineage>
        <taxon>Bacteria</taxon>
        <taxon>Bacillati</taxon>
        <taxon>Saganbacteria</taxon>
    </lineage>
</organism>
<dbReference type="GO" id="GO:0016779">
    <property type="term" value="F:nucleotidyltransferase activity"/>
    <property type="evidence" value="ECO:0007669"/>
    <property type="project" value="UniProtKB-KW"/>
</dbReference>
<dbReference type="InterPro" id="IPR029044">
    <property type="entry name" value="Nucleotide-diphossugar_trans"/>
</dbReference>
<proteinExistence type="predicted"/>
<dbReference type="PANTHER" id="PTHR43584:SF8">
    <property type="entry name" value="N-ACETYLMURAMATE ALPHA-1-PHOSPHATE URIDYLYLTRANSFERASE"/>
    <property type="match status" value="1"/>
</dbReference>
<dbReference type="Proteomes" id="UP000179095">
    <property type="component" value="Unassembled WGS sequence"/>
</dbReference>
<evidence type="ECO:0000313" key="4">
    <source>
        <dbReference type="EMBL" id="OGC10085.1"/>
    </source>
</evidence>
<name>A0A1F4RPE2_UNCSA</name>